<feature type="region of interest" description="Disordered" evidence="1">
    <location>
        <begin position="88"/>
        <end position="123"/>
    </location>
</feature>
<evidence type="ECO:0000313" key="3">
    <source>
        <dbReference type="Proteomes" id="UP000216311"/>
    </source>
</evidence>
<reference evidence="2 3" key="1">
    <citation type="submission" date="2017-07" db="EMBL/GenBank/DDBJ databases">
        <title>Draft whole genome sequences of clinical Proprionibacteriaceae strains.</title>
        <authorList>
            <person name="Bernier A.-M."/>
            <person name="Bernard K."/>
            <person name="Domingo M.-C."/>
        </authorList>
    </citation>
    <scope>NUCLEOTIDE SEQUENCE [LARGE SCALE GENOMIC DNA]</scope>
    <source>
        <strain evidence="2 3">NML 130396</strain>
    </source>
</reference>
<sequence length="143" mass="15828">MAHDILEEIAPRYGRSIAFDDLAHEVQRRSGIMTDLPTLQWVPDVLTEVGDRCQESGEPRLTELVDAPGNRSTDAVTPARLECHQAYGAKIPDFDAPNRRSSRGARSATTRTPRPKAAEPRRRPVCPSCFLEVPESGICDNCD</sequence>
<protein>
    <submittedName>
        <fullName evidence="2">Uncharacterized protein</fullName>
    </submittedName>
</protein>
<keyword evidence="3" id="KW-1185">Reference proteome</keyword>
<name>A0A255HBE6_9ACTN</name>
<dbReference type="Proteomes" id="UP000216311">
    <property type="component" value="Unassembled WGS sequence"/>
</dbReference>
<accession>A0A255HBE6</accession>
<evidence type="ECO:0000256" key="1">
    <source>
        <dbReference type="SAM" id="MobiDB-lite"/>
    </source>
</evidence>
<dbReference type="AlphaFoldDB" id="A0A255HBE6"/>
<organism evidence="2 3">
    <name type="scientific">Enemella dayhoffiae</name>
    <dbReference type="NCBI Taxonomy" id="2016507"/>
    <lineage>
        <taxon>Bacteria</taxon>
        <taxon>Bacillati</taxon>
        <taxon>Actinomycetota</taxon>
        <taxon>Actinomycetes</taxon>
        <taxon>Propionibacteriales</taxon>
        <taxon>Propionibacteriaceae</taxon>
        <taxon>Enemella</taxon>
    </lineage>
</organism>
<evidence type="ECO:0000313" key="2">
    <source>
        <dbReference type="EMBL" id="OYO25318.1"/>
    </source>
</evidence>
<gene>
    <name evidence="2" type="ORF">CGZ93_02445</name>
</gene>
<dbReference type="EMBL" id="NMVQ01000001">
    <property type="protein sequence ID" value="OYO25318.1"/>
    <property type="molecule type" value="Genomic_DNA"/>
</dbReference>
<comment type="caution">
    <text evidence="2">The sequence shown here is derived from an EMBL/GenBank/DDBJ whole genome shotgun (WGS) entry which is preliminary data.</text>
</comment>
<proteinExistence type="predicted"/>